<dbReference type="Pfam" id="PF23212">
    <property type="entry name" value="DUF7064"/>
    <property type="match status" value="1"/>
</dbReference>
<dbReference type="AlphaFoldDB" id="A0A7W9B2R0"/>
<keyword evidence="4" id="KW-1185">Reference proteome</keyword>
<dbReference type="Proteomes" id="UP000537161">
    <property type="component" value="Unassembled WGS sequence"/>
</dbReference>
<comment type="caution">
    <text evidence="3">The sequence shown here is derived from an EMBL/GenBank/DDBJ whole genome shotgun (WGS) entry which is preliminary data.</text>
</comment>
<dbReference type="EMBL" id="JACIJH010000001">
    <property type="protein sequence ID" value="MBB5705146.1"/>
    <property type="molecule type" value="Genomic_DNA"/>
</dbReference>
<dbReference type="InterPro" id="IPR055492">
    <property type="entry name" value="DUF7064"/>
</dbReference>
<evidence type="ECO:0000259" key="2">
    <source>
        <dbReference type="Pfam" id="PF23213"/>
    </source>
</evidence>
<gene>
    <name evidence="3" type="ORF">FHR21_000471</name>
</gene>
<name>A0A7W9B2R0_9SPHN</name>
<evidence type="ECO:0000313" key="3">
    <source>
        <dbReference type="EMBL" id="MBB5705146.1"/>
    </source>
</evidence>
<dbReference type="Pfam" id="PF23213">
    <property type="entry name" value="DUF7065"/>
    <property type="match status" value="1"/>
</dbReference>
<reference evidence="3 4" key="1">
    <citation type="submission" date="2020-08" db="EMBL/GenBank/DDBJ databases">
        <title>Genomic Encyclopedia of Type Strains, Phase IV (KMG-IV): sequencing the most valuable type-strain genomes for metagenomic binning, comparative biology and taxonomic classification.</title>
        <authorList>
            <person name="Goeker M."/>
        </authorList>
    </citation>
    <scope>NUCLEOTIDE SEQUENCE [LARGE SCALE GENOMIC DNA]</scope>
    <source>
        <strain evidence="3 4">DSM 27163</strain>
    </source>
</reference>
<sequence>MPVFSEADDRPHRPDDDSLWQESSLFVWHDREAGVGGFWRLGQEPVVGAVNSCFGVFTHDGLRFRSNVTGAPLAPADRGEAHMGWGPHLRVLFDGGAHIAADFPDCAADLHFADFHPRFDYHAIAMPGRKLAGAAHHFEVSGRMTGRIRIGARELTIEALGYRDRSWVRRDWSTSRGTRWWPCVFGPDLTTHIIHLVHDGRILKVGYVWRDGETIAIVDSDVVVELESDALTPRAGRGVLHLANGDTLEIACDRSDAILMHVRGYTAVETIGTARMGDRVGLSNLEVSSNAGGGSALPLCTLGSNATDGLSRRPA</sequence>
<feature type="domain" description="DUF7065" evidence="2">
    <location>
        <begin position="4"/>
        <end position="170"/>
    </location>
</feature>
<proteinExistence type="predicted"/>
<feature type="domain" description="DUF7064" evidence="1">
    <location>
        <begin position="171"/>
        <end position="290"/>
    </location>
</feature>
<dbReference type="InterPro" id="IPR055493">
    <property type="entry name" value="DUF7065"/>
</dbReference>
<dbReference type="SUPFAM" id="SSF159245">
    <property type="entry name" value="AttH-like"/>
    <property type="match status" value="1"/>
</dbReference>
<evidence type="ECO:0000313" key="4">
    <source>
        <dbReference type="Proteomes" id="UP000537161"/>
    </source>
</evidence>
<organism evidence="3 4">
    <name type="scientific">Sphingopyxis panaciterrulae</name>
    <dbReference type="NCBI Taxonomy" id="462372"/>
    <lineage>
        <taxon>Bacteria</taxon>
        <taxon>Pseudomonadati</taxon>
        <taxon>Pseudomonadota</taxon>
        <taxon>Alphaproteobacteria</taxon>
        <taxon>Sphingomonadales</taxon>
        <taxon>Sphingomonadaceae</taxon>
        <taxon>Sphingopyxis</taxon>
    </lineage>
</organism>
<evidence type="ECO:0000259" key="1">
    <source>
        <dbReference type="Pfam" id="PF23212"/>
    </source>
</evidence>
<accession>A0A7W9B2R0</accession>
<dbReference type="RefSeq" id="WP_184094915.1">
    <property type="nucleotide sequence ID" value="NZ_JACIJH010000001.1"/>
</dbReference>
<protein>
    <submittedName>
        <fullName evidence="3">Uncharacterized protein</fullName>
    </submittedName>
</protein>